<sequence>MPHAALFDVDGTLADTNHLHVPCWWEAFRQAGHRVAMRDIHQAIGLGSGDLITHLLGADLDEEEVERIGAAHKTLYATYFDRLAAFEGAGDLLRALAGRGRRIVLATSASGGELAALRAAVDADDVIAGTASSDDVSEGKPAPEPVENALDIAGCSAAEAVFVGDSVWDMRAATRAGVPAVAVLSGGISRSDLEEAGAVAVYQDVADLLARLDSSPFARTE</sequence>
<dbReference type="InterPro" id="IPR023198">
    <property type="entry name" value="PGP-like_dom2"/>
</dbReference>
<name>A0ABU2RQF0_9ACTN</name>
<dbReference type="PANTHER" id="PTHR43434">
    <property type="entry name" value="PHOSPHOGLYCOLATE PHOSPHATASE"/>
    <property type="match status" value="1"/>
</dbReference>
<dbReference type="RefSeq" id="WP_200695033.1">
    <property type="nucleotide sequence ID" value="NZ_JAVREX010000013.1"/>
</dbReference>
<dbReference type="Gene3D" id="1.10.150.240">
    <property type="entry name" value="Putative phosphatase, domain 2"/>
    <property type="match status" value="1"/>
</dbReference>
<dbReference type="NCBIfam" id="TIGR01549">
    <property type="entry name" value="HAD-SF-IA-v1"/>
    <property type="match status" value="1"/>
</dbReference>
<reference evidence="2" key="1">
    <citation type="submission" date="2023-07" db="EMBL/GenBank/DDBJ databases">
        <title>30 novel species of actinomycetes from the DSMZ collection.</title>
        <authorList>
            <person name="Nouioui I."/>
        </authorList>
    </citation>
    <scope>NUCLEOTIDE SEQUENCE [LARGE SCALE GENOMIC DNA]</scope>
    <source>
        <strain evidence="2">DSM 41770</strain>
    </source>
</reference>
<protein>
    <submittedName>
        <fullName evidence="1">HAD family hydrolase</fullName>
        <ecNumber evidence="1">3.-.-.-</ecNumber>
    </submittedName>
</protein>
<dbReference type="InterPro" id="IPR023214">
    <property type="entry name" value="HAD_sf"/>
</dbReference>
<dbReference type="Proteomes" id="UP001183777">
    <property type="component" value="Unassembled WGS sequence"/>
</dbReference>
<dbReference type="InterPro" id="IPR041492">
    <property type="entry name" value="HAD_2"/>
</dbReference>
<evidence type="ECO:0000313" key="1">
    <source>
        <dbReference type="EMBL" id="MDT0431065.1"/>
    </source>
</evidence>
<dbReference type="EMBL" id="JAVREX010000013">
    <property type="protein sequence ID" value="MDT0431065.1"/>
    <property type="molecule type" value="Genomic_DNA"/>
</dbReference>
<dbReference type="InterPro" id="IPR050155">
    <property type="entry name" value="HAD-like_hydrolase_sf"/>
</dbReference>
<dbReference type="SFLD" id="SFLDG01135">
    <property type="entry name" value="C1.5.6:_HAD__Beta-PGM__Phospha"/>
    <property type="match status" value="1"/>
</dbReference>
<evidence type="ECO:0000313" key="2">
    <source>
        <dbReference type="Proteomes" id="UP001183777"/>
    </source>
</evidence>
<dbReference type="PANTHER" id="PTHR43434:SF16">
    <property type="entry name" value="BLL8046 PROTEIN"/>
    <property type="match status" value="1"/>
</dbReference>
<dbReference type="InterPro" id="IPR036412">
    <property type="entry name" value="HAD-like_sf"/>
</dbReference>
<comment type="caution">
    <text evidence="1">The sequence shown here is derived from an EMBL/GenBank/DDBJ whole genome shotgun (WGS) entry which is preliminary data.</text>
</comment>
<dbReference type="Pfam" id="PF13419">
    <property type="entry name" value="HAD_2"/>
    <property type="match status" value="1"/>
</dbReference>
<dbReference type="InterPro" id="IPR006439">
    <property type="entry name" value="HAD-SF_hydro_IA"/>
</dbReference>
<dbReference type="GO" id="GO:0016787">
    <property type="term" value="F:hydrolase activity"/>
    <property type="evidence" value="ECO:0007669"/>
    <property type="project" value="UniProtKB-KW"/>
</dbReference>
<dbReference type="EC" id="3.-.-.-" evidence="1"/>
<keyword evidence="2" id="KW-1185">Reference proteome</keyword>
<proteinExistence type="predicted"/>
<dbReference type="Gene3D" id="3.40.50.1000">
    <property type="entry name" value="HAD superfamily/HAD-like"/>
    <property type="match status" value="1"/>
</dbReference>
<organism evidence="1 2">
    <name type="scientific">Streptomyces salyersiae</name>
    <dbReference type="NCBI Taxonomy" id="3075530"/>
    <lineage>
        <taxon>Bacteria</taxon>
        <taxon>Bacillati</taxon>
        <taxon>Actinomycetota</taxon>
        <taxon>Actinomycetes</taxon>
        <taxon>Kitasatosporales</taxon>
        <taxon>Streptomycetaceae</taxon>
        <taxon>Streptomyces</taxon>
    </lineage>
</organism>
<gene>
    <name evidence="1" type="ORF">RM649_25920</name>
</gene>
<keyword evidence="1" id="KW-0378">Hydrolase</keyword>
<dbReference type="SUPFAM" id="SSF56784">
    <property type="entry name" value="HAD-like"/>
    <property type="match status" value="1"/>
</dbReference>
<dbReference type="SFLD" id="SFLDG01129">
    <property type="entry name" value="C1.5:_HAD__Beta-PGM__Phosphata"/>
    <property type="match status" value="1"/>
</dbReference>
<dbReference type="SFLD" id="SFLDS00003">
    <property type="entry name" value="Haloacid_Dehalogenase"/>
    <property type="match status" value="1"/>
</dbReference>
<accession>A0ABU2RQF0</accession>